<evidence type="ECO:0000313" key="3">
    <source>
        <dbReference type="Proteomes" id="UP001596135"/>
    </source>
</evidence>
<dbReference type="InterPro" id="IPR006311">
    <property type="entry name" value="TAT_signal"/>
</dbReference>
<gene>
    <name evidence="2" type="ORF">ACFPYL_09935</name>
</gene>
<proteinExistence type="predicted"/>
<organism evidence="2 3">
    <name type="scientific">Nocardioides hankookensis</name>
    <dbReference type="NCBI Taxonomy" id="443157"/>
    <lineage>
        <taxon>Bacteria</taxon>
        <taxon>Bacillati</taxon>
        <taxon>Actinomycetota</taxon>
        <taxon>Actinomycetes</taxon>
        <taxon>Propionibacteriales</taxon>
        <taxon>Nocardioidaceae</taxon>
        <taxon>Nocardioides</taxon>
    </lineage>
</organism>
<dbReference type="PROSITE" id="PS51318">
    <property type="entry name" value="TAT"/>
    <property type="match status" value="1"/>
</dbReference>
<keyword evidence="3" id="KW-1185">Reference proteome</keyword>
<dbReference type="InterPro" id="IPR022506">
    <property type="entry name" value="Metallophosphoesterase_PPA1498"/>
</dbReference>
<comment type="caution">
    <text evidence="2">The sequence shown here is derived from an EMBL/GenBank/DDBJ whole genome shotgun (WGS) entry which is preliminary data.</text>
</comment>
<dbReference type="SUPFAM" id="SSF56300">
    <property type="entry name" value="Metallo-dependent phosphatases"/>
    <property type="match status" value="1"/>
</dbReference>
<dbReference type="InterPro" id="IPR029052">
    <property type="entry name" value="Metallo-depent_PP-like"/>
</dbReference>
<protein>
    <submittedName>
        <fullName evidence="2">TIGR03767 family metallophosphoesterase</fullName>
    </submittedName>
</protein>
<evidence type="ECO:0000259" key="1">
    <source>
        <dbReference type="Pfam" id="PF00149"/>
    </source>
</evidence>
<reference evidence="3" key="1">
    <citation type="journal article" date="2019" name="Int. J. Syst. Evol. Microbiol.">
        <title>The Global Catalogue of Microorganisms (GCM) 10K type strain sequencing project: providing services to taxonomists for standard genome sequencing and annotation.</title>
        <authorList>
            <consortium name="The Broad Institute Genomics Platform"/>
            <consortium name="The Broad Institute Genome Sequencing Center for Infectious Disease"/>
            <person name="Wu L."/>
            <person name="Ma J."/>
        </authorList>
    </citation>
    <scope>NUCLEOTIDE SEQUENCE [LARGE SCALE GENOMIC DNA]</scope>
    <source>
        <strain evidence="3">CCUG 54522</strain>
    </source>
</reference>
<dbReference type="PANTHER" id="PTHR43143">
    <property type="entry name" value="METALLOPHOSPHOESTERASE, CALCINEURIN SUPERFAMILY"/>
    <property type="match status" value="1"/>
</dbReference>
<dbReference type="Gene3D" id="3.60.21.10">
    <property type="match status" value="1"/>
</dbReference>
<dbReference type="EMBL" id="JBHSRJ010000004">
    <property type="protein sequence ID" value="MFC6043394.1"/>
    <property type="molecule type" value="Genomic_DNA"/>
</dbReference>
<accession>A0ABW1LHS9</accession>
<dbReference type="InterPro" id="IPR051918">
    <property type="entry name" value="STPP_CPPED1"/>
</dbReference>
<dbReference type="PANTHER" id="PTHR43143:SF1">
    <property type="entry name" value="SERINE_THREONINE-PROTEIN PHOSPHATASE CPPED1"/>
    <property type="match status" value="1"/>
</dbReference>
<name>A0ABW1LHS9_9ACTN</name>
<dbReference type="RefSeq" id="WP_379153419.1">
    <property type="nucleotide sequence ID" value="NZ_JBHSRJ010000004.1"/>
</dbReference>
<dbReference type="Pfam" id="PF00149">
    <property type="entry name" value="Metallophos"/>
    <property type="match status" value="1"/>
</dbReference>
<dbReference type="Proteomes" id="UP001596135">
    <property type="component" value="Unassembled WGS sequence"/>
</dbReference>
<dbReference type="NCBIfam" id="TIGR03767">
    <property type="entry name" value="P_acnes_RR"/>
    <property type="match status" value="1"/>
</dbReference>
<feature type="domain" description="Calcineurin-like phosphoesterase" evidence="1">
    <location>
        <begin position="247"/>
        <end position="419"/>
    </location>
</feature>
<evidence type="ECO:0000313" key="2">
    <source>
        <dbReference type="EMBL" id="MFC6043394.1"/>
    </source>
</evidence>
<dbReference type="InterPro" id="IPR004843">
    <property type="entry name" value="Calcineurin-like_PHP"/>
</dbReference>
<sequence length="537" mass="58258">MQISRRDLIRTSAAAGAVIAAGGVGLADAAVAGTGPLARSTTRTTVLGKGPAGVGGFAPVVTQPGESYVVRGGLGAKARAGRAKRRGSLLAFAQISDVHIMDCQSPIRAEYGESFSSSAYRPQELLSAHVADAMVRQINAVRRGPVTGRKLAFTIQTGDNSDTGQYNELRWNIDVLDGGTLRVDSGDLTRYEGVMDQDPDFYDPEFWHPEGTPLGKADDAPRATYGFPVIPGLLDAARQPFDAVGLTMPWYAVMGNHDGLIQGNFPHSPAQNATAIGTSKKVKGGLNRTVTADPDRRILDKAAWVDEHFTTTGTPDGHGFTKENKAKKTAYYYFDQGPRGLVRSVVLDTVAPSGDQGALDNKQLSWLLRLLDRSKDKLVVLFSHHPLSSFTDENLSALITRELLARPQVVAWVNGHTHTNQIWAHPRKKKGKVVGGFWEINTASHIDWPQQARLLEIVNNRDGSLSIFATMLDHGGAVEPDLGSTDPVQLAGLSRLLAANDWQEHDENRRGARNARNVELLLPAPKFLRPKKKPKKK</sequence>